<accession>R0IHQ5</accession>
<reference evidence="3 4" key="2">
    <citation type="journal article" date="2013" name="PLoS Genet.">
        <title>Comparative genome structure, secondary metabolite, and effector coding capacity across Cochliobolus pathogens.</title>
        <authorList>
            <person name="Condon B.J."/>
            <person name="Leng Y."/>
            <person name="Wu D."/>
            <person name="Bushley K.E."/>
            <person name="Ohm R.A."/>
            <person name="Otillar R."/>
            <person name="Martin J."/>
            <person name="Schackwitz W."/>
            <person name="Grimwood J."/>
            <person name="MohdZainudin N."/>
            <person name="Xue C."/>
            <person name="Wang R."/>
            <person name="Manning V.A."/>
            <person name="Dhillon B."/>
            <person name="Tu Z.J."/>
            <person name="Steffenson B.J."/>
            <person name="Salamov A."/>
            <person name="Sun H."/>
            <person name="Lowry S."/>
            <person name="LaButti K."/>
            <person name="Han J."/>
            <person name="Copeland A."/>
            <person name="Lindquist E."/>
            <person name="Barry K."/>
            <person name="Schmutz J."/>
            <person name="Baker S.E."/>
            <person name="Ciuffetti L.M."/>
            <person name="Grigoriev I.V."/>
            <person name="Zhong S."/>
            <person name="Turgeon B.G."/>
        </authorList>
    </citation>
    <scope>NUCLEOTIDE SEQUENCE [LARGE SCALE GENOMIC DNA]</scope>
    <source>
        <strain evidence="4">28A</strain>
    </source>
</reference>
<organism evidence="3 4">
    <name type="scientific">Exserohilum turcicum (strain 28A)</name>
    <name type="common">Northern leaf blight fungus</name>
    <name type="synonym">Setosphaeria turcica</name>
    <dbReference type="NCBI Taxonomy" id="671987"/>
    <lineage>
        <taxon>Eukaryota</taxon>
        <taxon>Fungi</taxon>
        <taxon>Dikarya</taxon>
        <taxon>Ascomycota</taxon>
        <taxon>Pezizomycotina</taxon>
        <taxon>Dothideomycetes</taxon>
        <taxon>Pleosporomycetidae</taxon>
        <taxon>Pleosporales</taxon>
        <taxon>Pleosporineae</taxon>
        <taxon>Pleosporaceae</taxon>
        <taxon>Exserohilum</taxon>
    </lineage>
</organism>
<dbReference type="OrthoDB" id="3689524at2759"/>
<dbReference type="AlphaFoldDB" id="R0IHQ5"/>
<keyword evidence="1" id="KW-0175">Coiled coil</keyword>
<dbReference type="GeneID" id="19401128"/>
<feature type="coiled-coil region" evidence="1">
    <location>
        <begin position="123"/>
        <end position="150"/>
    </location>
</feature>
<gene>
    <name evidence="3" type="ORF">SETTUDRAFT_171762</name>
</gene>
<evidence type="ECO:0000256" key="2">
    <source>
        <dbReference type="SAM" id="MobiDB-lite"/>
    </source>
</evidence>
<reference evidence="3 4" key="1">
    <citation type="journal article" date="2012" name="PLoS Pathog.">
        <title>Diverse lifestyles and strategies of plant pathogenesis encoded in the genomes of eighteen Dothideomycetes fungi.</title>
        <authorList>
            <person name="Ohm R.A."/>
            <person name="Feau N."/>
            <person name="Henrissat B."/>
            <person name="Schoch C.L."/>
            <person name="Horwitz B.A."/>
            <person name="Barry K.W."/>
            <person name="Condon B.J."/>
            <person name="Copeland A.C."/>
            <person name="Dhillon B."/>
            <person name="Glaser F."/>
            <person name="Hesse C.N."/>
            <person name="Kosti I."/>
            <person name="LaButti K."/>
            <person name="Lindquist E.A."/>
            <person name="Lucas S."/>
            <person name="Salamov A.A."/>
            <person name="Bradshaw R.E."/>
            <person name="Ciuffetti L."/>
            <person name="Hamelin R.C."/>
            <person name="Kema G.H.J."/>
            <person name="Lawrence C."/>
            <person name="Scott J.A."/>
            <person name="Spatafora J.W."/>
            <person name="Turgeon B.G."/>
            <person name="de Wit P.J.G.M."/>
            <person name="Zhong S."/>
            <person name="Goodwin S.B."/>
            <person name="Grigoriev I.V."/>
        </authorList>
    </citation>
    <scope>NUCLEOTIDE SEQUENCE [LARGE SCALE GENOMIC DNA]</scope>
    <source>
        <strain evidence="4">28A</strain>
    </source>
</reference>
<dbReference type="HOGENOM" id="CLU_624328_0_0_1"/>
<dbReference type="Proteomes" id="UP000016935">
    <property type="component" value="Unassembled WGS sequence"/>
</dbReference>
<proteinExistence type="predicted"/>
<protein>
    <submittedName>
        <fullName evidence="3">Uncharacterized protein</fullName>
    </submittedName>
</protein>
<feature type="region of interest" description="Disordered" evidence="2">
    <location>
        <begin position="15"/>
        <end position="52"/>
    </location>
</feature>
<name>R0IHQ5_EXST2</name>
<sequence>MTANDWQYESYVQPAQVELYDDDPLPPPPPLHTIPQGPPPPMPPEQLHGSPVGKQTYNFAEIRRQIDELAKSREDLRGYRFRMQRERKEISNIREQTGSKEGSALNQLRNLLHRQSIAVPREIEEILEQIEALRDQLGALEAEYEDDERMYTRREIEYSEQEYDMVERLGDVHSHYSPQSDFQQNPANGGISRKSLAAVTDSRQLTPQYEDTDIAPSKKALQLVLQANLNYDVQDQIQNQEIDDTYTAEIELYANRDDVENWLCDMIFQSPLQQIERQNARQTNEPGPVSLLDQIPHDWYWIDSFGAQFHSTDLNRSHVTGKQQYFTISRPGFLSHRSSASVPRAILPKGPGLYAKRSLYQQPLVQIMSLRGSKSTGDVSLMRDQDAFSTVEIQHPQSCEMSRMYRRRSLSCSSIALEQSPALGRPKNFHENQRKPVPH</sequence>
<evidence type="ECO:0000313" key="3">
    <source>
        <dbReference type="EMBL" id="EOA84700.1"/>
    </source>
</evidence>
<dbReference type="EMBL" id="KB908703">
    <property type="protein sequence ID" value="EOA84700.1"/>
    <property type="molecule type" value="Genomic_DNA"/>
</dbReference>
<feature type="compositionally biased region" description="Pro residues" evidence="2">
    <location>
        <begin position="25"/>
        <end position="44"/>
    </location>
</feature>
<evidence type="ECO:0000313" key="4">
    <source>
        <dbReference type="Proteomes" id="UP000016935"/>
    </source>
</evidence>
<keyword evidence="4" id="KW-1185">Reference proteome</keyword>
<dbReference type="RefSeq" id="XP_008027266.1">
    <property type="nucleotide sequence ID" value="XM_008029075.1"/>
</dbReference>
<dbReference type="eggNOG" id="ENOG502RN1P">
    <property type="taxonomic scope" value="Eukaryota"/>
</dbReference>
<evidence type="ECO:0000256" key="1">
    <source>
        <dbReference type="SAM" id="Coils"/>
    </source>
</evidence>